<keyword evidence="1" id="KW-0732">Signal</keyword>
<evidence type="ECO:0000313" key="3">
    <source>
        <dbReference type="Proteomes" id="UP000236919"/>
    </source>
</evidence>
<protein>
    <submittedName>
        <fullName evidence="2">Uncharacterized protein</fullName>
    </submittedName>
</protein>
<organism evidence="2 3">
    <name type="scientific">Bosea psychrotolerans</name>
    <dbReference type="NCBI Taxonomy" id="1871628"/>
    <lineage>
        <taxon>Bacteria</taxon>
        <taxon>Pseudomonadati</taxon>
        <taxon>Pseudomonadota</taxon>
        <taxon>Alphaproteobacteria</taxon>
        <taxon>Hyphomicrobiales</taxon>
        <taxon>Boseaceae</taxon>
        <taxon>Bosea</taxon>
    </lineage>
</organism>
<accession>A0A2S4M940</accession>
<proteinExistence type="predicted"/>
<dbReference type="Proteomes" id="UP000236919">
    <property type="component" value="Unassembled WGS sequence"/>
</dbReference>
<dbReference type="EMBL" id="PQFZ01000007">
    <property type="protein sequence ID" value="POR51258.1"/>
    <property type="molecule type" value="Genomic_DNA"/>
</dbReference>
<feature type="signal peptide" evidence="1">
    <location>
        <begin position="1"/>
        <end position="26"/>
    </location>
</feature>
<dbReference type="AlphaFoldDB" id="A0A2S4M940"/>
<sequence>MQLRARSLLIGLVSALSALTASQAQAGLLEMLFGAPVPQRHEIAPLEMTIRPTKKPTSKAKIPRVSMDDEGDSKRYLQVSIDPVSNPDWYLTDPTLRRGDIVVLPNKVLVYAGGRTSRRLADFDDLQGTRLVSSRDRERIKLLTEFSGRAMPKFKIVPEFASTPASLSAQAERKVNVIMP</sequence>
<reference evidence="2 3" key="1">
    <citation type="submission" date="2018-01" db="EMBL/GenBank/DDBJ databases">
        <title>Genomic Encyclopedia of Type Strains, Phase III (KMG-III): the genomes of soil and plant-associated and newly described type strains.</title>
        <authorList>
            <person name="Whitman W."/>
        </authorList>
    </citation>
    <scope>NUCLEOTIDE SEQUENCE [LARGE SCALE GENOMIC DNA]</scope>
    <source>
        <strain evidence="2 3">1131</strain>
    </source>
</reference>
<evidence type="ECO:0000256" key="1">
    <source>
        <dbReference type="SAM" id="SignalP"/>
    </source>
</evidence>
<keyword evidence="3" id="KW-1185">Reference proteome</keyword>
<evidence type="ECO:0000313" key="2">
    <source>
        <dbReference type="EMBL" id="POR51258.1"/>
    </source>
</evidence>
<comment type="caution">
    <text evidence="2">The sequence shown here is derived from an EMBL/GenBank/DDBJ whole genome shotgun (WGS) entry which is preliminary data.</text>
</comment>
<feature type="chain" id="PRO_5015416656" evidence="1">
    <location>
        <begin position="27"/>
        <end position="180"/>
    </location>
</feature>
<gene>
    <name evidence="2" type="ORF">CYD53_10741</name>
</gene>
<name>A0A2S4M940_9HYPH</name>